<dbReference type="Gene3D" id="3.40.50.2020">
    <property type="match status" value="1"/>
</dbReference>
<dbReference type="AlphaFoldDB" id="A0A0G3GX83"/>
<gene>
    <name evidence="2" type="ORF">CMUST_03880</name>
</gene>
<evidence type="ECO:0000256" key="1">
    <source>
        <dbReference type="ARBA" id="ARBA00008007"/>
    </source>
</evidence>
<dbReference type="PANTHER" id="PTHR47505:SF1">
    <property type="entry name" value="DNA UTILIZATION PROTEIN YHGH"/>
    <property type="match status" value="1"/>
</dbReference>
<dbReference type="Proteomes" id="UP000035199">
    <property type="component" value="Chromosome"/>
</dbReference>
<dbReference type="InterPro" id="IPR029057">
    <property type="entry name" value="PRTase-like"/>
</dbReference>
<organism evidence="2 3">
    <name type="scientific">Corynebacterium mustelae</name>
    <dbReference type="NCBI Taxonomy" id="571915"/>
    <lineage>
        <taxon>Bacteria</taxon>
        <taxon>Bacillati</taxon>
        <taxon>Actinomycetota</taxon>
        <taxon>Actinomycetes</taxon>
        <taxon>Mycobacteriales</taxon>
        <taxon>Corynebacteriaceae</taxon>
        <taxon>Corynebacterium</taxon>
    </lineage>
</organism>
<dbReference type="EMBL" id="CP011542">
    <property type="protein sequence ID" value="AKK05120.1"/>
    <property type="molecule type" value="Genomic_DNA"/>
</dbReference>
<accession>A0A0G3GX83</accession>
<reference evidence="3" key="2">
    <citation type="submission" date="2015-05" db="EMBL/GenBank/DDBJ databases">
        <title>Complete genome sequence of Corynebacterium mustelae DSM 45274, isolated from various tissues of a male ferret with lethal sepsis.</title>
        <authorList>
            <person name="Ruckert C."/>
            <person name="Albersmeier A."/>
            <person name="Winkler A."/>
            <person name="Tauch A."/>
        </authorList>
    </citation>
    <scope>NUCLEOTIDE SEQUENCE [LARGE SCALE GENOMIC DNA]</scope>
    <source>
        <strain evidence="3">DSM 45274</strain>
    </source>
</reference>
<proteinExistence type="inferred from homology"/>
<comment type="similarity">
    <text evidence="1">Belongs to the ComF/GntX family.</text>
</comment>
<dbReference type="InterPro" id="IPR051910">
    <property type="entry name" value="ComF/GntX_DNA_util-trans"/>
</dbReference>
<dbReference type="STRING" id="571915.CMUST_03880"/>
<dbReference type="InterPro" id="IPR000836">
    <property type="entry name" value="PRTase_dom"/>
</dbReference>
<keyword evidence="2" id="KW-0808">Transferase</keyword>
<dbReference type="CDD" id="cd06223">
    <property type="entry name" value="PRTases_typeI"/>
    <property type="match status" value="1"/>
</dbReference>
<dbReference type="PANTHER" id="PTHR47505">
    <property type="entry name" value="DNA UTILIZATION PROTEIN YHGH"/>
    <property type="match status" value="1"/>
</dbReference>
<name>A0A0G3GX83_9CORY</name>
<sequence>MSVFGDRNDRNLRHHIAAAMELLLPRSCVGCGAAYTPECGVLCRNCQQQWRAVPQRISTRVDPLVPLWSLGVLGGVRRQTIINLKEHHRRDVIPAIGAVVAAAVAYLQARGDIDPEIVLVPAPTKPSAARNRGGDVVAAVCQASGIPVTEIVHTAESARESVGLSAIERKHNLSGAVRVDMKAVKNLTGHVLLIDDVATTGATISATVMALTCAGIKVRGALTWAHA</sequence>
<protein>
    <submittedName>
        <fullName evidence="2">Putative amidophosphoribosyltransferase</fullName>
    </submittedName>
</protein>
<evidence type="ECO:0000313" key="3">
    <source>
        <dbReference type="Proteomes" id="UP000035199"/>
    </source>
</evidence>
<dbReference type="RefSeq" id="WP_236690151.1">
    <property type="nucleotide sequence ID" value="NZ_CP011542.1"/>
</dbReference>
<dbReference type="KEGG" id="cmv:CMUST_03880"/>
<dbReference type="GO" id="GO:0016757">
    <property type="term" value="F:glycosyltransferase activity"/>
    <property type="evidence" value="ECO:0007669"/>
    <property type="project" value="UniProtKB-KW"/>
</dbReference>
<reference evidence="2 3" key="1">
    <citation type="journal article" date="2015" name="Genome Announc.">
        <title>Complete Genome Sequence of the Type Strain Corynebacterium mustelae DSM 45274, Isolated from Various Tissues of a Male Ferret with Lethal Sepsis.</title>
        <authorList>
            <person name="Ruckert C."/>
            <person name="Eimer J."/>
            <person name="Winkler A."/>
            <person name="Tauch A."/>
        </authorList>
    </citation>
    <scope>NUCLEOTIDE SEQUENCE [LARGE SCALE GENOMIC DNA]</scope>
    <source>
        <strain evidence="2 3">DSM 45274</strain>
    </source>
</reference>
<keyword evidence="3" id="KW-1185">Reference proteome</keyword>
<dbReference type="SUPFAM" id="SSF53271">
    <property type="entry name" value="PRTase-like"/>
    <property type="match status" value="1"/>
</dbReference>
<evidence type="ECO:0000313" key="2">
    <source>
        <dbReference type="EMBL" id="AKK05120.1"/>
    </source>
</evidence>
<keyword evidence="2" id="KW-0328">Glycosyltransferase</keyword>
<dbReference type="PATRIC" id="fig|571915.4.peg.828"/>